<keyword evidence="8 9" id="KW-0092">Biotin</keyword>
<feature type="domain" description="Lipoyl-binding" evidence="10">
    <location>
        <begin position="83"/>
        <end position="159"/>
    </location>
</feature>
<sequence length="161" mass="17004">MSLSHEDVMRLLQLLDASQFDELHLETDGTKLTLRRNSTHSAALPASAVSSSFAPATVRPVVQPLTSAAPPAPAAKTSLATDLVDVRAAMLGTLYGSPKPGAAPFVSVGSKVERNTVIGIIEVMKLMNSISAGVDGEVVEILARDGDLVEFDQVLMRIRPV</sequence>
<accession>A0AAU7M049</accession>
<dbReference type="Gene3D" id="2.40.50.100">
    <property type="match status" value="1"/>
</dbReference>
<dbReference type="InterPro" id="IPR000089">
    <property type="entry name" value="Biotin_lipoyl"/>
</dbReference>
<proteinExistence type="predicted"/>
<dbReference type="PRINTS" id="PR01071">
    <property type="entry name" value="ACOABIOTINCC"/>
</dbReference>
<dbReference type="GO" id="GO:0009317">
    <property type="term" value="C:acetyl-CoA carboxylase complex"/>
    <property type="evidence" value="ECO:0007669"/>
    <property type="project" value="InterPro"/>
</dbReference>
<keyword evidence="4 9" id="KW-0444">Lipid biosynthesis</keyword>
<evidence type="ECO:0000256" key="9">
    <source>
        <dbReference type="RuleBase" id="RU364072"/>
    </source>
</evidence>
<dbReference type="Pfam" id="PF00364">
    <property type="entry name" value="Biotin_lipoyl"/>
    <property type="match status" value="1"/>
</dbReference>
<keyword evidence="6 9" id="KW-0443">Lipid metabolism</keyword>
<evidence type="ECO:0000313" key="11">
    <source>
        <dbReference type="EMBL" id="XBP72598.1"/>
    </source>
</evidence>
<evidence type="ECO:0000256" key="4">
    <source>
        <dbReference type="ARBA" id="ARBA00022516"/>
    </source>
</evidence>
<dbReference type="SUPFAM" id="SSF51230">
    <property type="entry name" value="Single hybrid motif"/>
    <property type="match status" value="1"/>
</dbReference>
<evidence type="ECO:0000256" key="1">
    <source>
        <dbReference type="ARBA" id="ARBA00003761"/>
    </source>
</evidence>
<dbReference type="CDD" id="cd06850">
    <property type="entry name" value="biotinyl_domain"/>
    <property type="match status" value="1"/>
</dbReference>
<dbReference type="PROSITE" id="PS50968">
    <property type="entry name" value="BIOTINYL_LIPOYL"/>
    <property type="match status" value="1"/>
</dbReference>
<dbReference type="InterPro" id="IPR001249">
    <property type="entry name" value="AcCoA_biotinCC"/>
</dbReference>
<gene>
    <name evidence="11" type="primary">accB</name>
    <name evidence="11" type="ORF">ABLV49_21170</name>
</gene>
<dbReference type="PANTHER" id="PTHR45266">
    <property type="entry name" value="OXALOACETATE DECARBOXYLASE ALPHA CHAIN"/>
    <property type="match status" value="1"/>
</dbReference>
<dbReference type="GO" id="GO:0006633">
    <property type="term" value="P:fatty acid biosynthetic process"/>
    <property type="evidence" value="ECO:0007669"/>
    <property type="project" value="UniProtKB-KW"/>
</dbReference>
<comment type="pathway">
    <text evidence="2 9">Lipid metabolism; fatty acid biosynthesis.</text>
</comment>
<dbReference type="InterPro" id="IPR001882">
    <property type="entry name" value="Biotin_BS"/>
</dbReference>
<evidence type="ECO:0000256" key="8">
    <source>
        <dbReference type="ARBA" id="ARBA00023267"/>
    </source>
</evidence>
<evidence type="ECO:0000256" key="3">
    <source>
        <dbReference type="ARBA" id="ARBA00017562"/>
    </source>
</evidence>
<organism evidence="11">
    <name type="scientific">Polaromonas hydrogenivorans</name>
    <dbReference type="NCBI Taxonomy" id="335476"/>
    <lineage>
        <taxon>Bacteria</taxon>
        <taxon>Pseudomonadati</taxon>
        <taxon>Pseudomonadota</taxon>
        <taxon>Betaproteobacteria</taxon>
        <taxon>Burkholderiales</taxon>
        <taxon>Comamonadaceae</taxon>
        <taxon>Polaromonas</taxon>
    </lineage>
</organism>
<evidence type="ECO:0000256" key="7">
    <source>
        <dbReference type="ARBA" id="ARBA00023160"/>
    </source>
</evidence>
<dbReference type="AlphaFoldDB" id="A0AAU7M049"/>
<protein>
    <recommendedName>
        <fullName evidence="3 9">Biotin carboxyl carrier protein of acetyl-CoA carboxylase</fullName>
    </recommendedName>
</protein>
<dbReference type="RefSeq" id="WP_349282284.1">
    <property type="nucleotide sequence ID" value="NZ_CBCSCU010000049.1"/>
</dbReference>
<evidence type="ECO:0000256" key="2">
    <source>
        <dbReference type="ARBA" id="ARBA00005194"/>
    </source>
</evidence>
<geneLocation type="plasmid" evidence="11">
    <name>p1</name>
</geneLocation>
<dbReference type="PROSITE" id="PS00188">
    <property type="entry name" value="BIOTIN"/>
    <property type="match status" value="1"/>
</dbReference>
<evidence type="ECO:0000256" key="6">
    <source>
        <dbReference type="ARBA" id="ARBA00023098"/>
    </source>
</evidence>
<dbReference type="NCBIfam" id="TIGR00531">
    <property type="entry name" value="BCCP"/>
    <property type="match status" value="1"/>
</dbReference>
<reference evidence="11" key="1">
    <citation type="submission" date="2024-05" db="EMBL/GenBank/DDBJ databases">
        <authorList>
            <person name="Bunk B."/>
            <person name="Swiderski J."/>
            <person name="Sproer C."/>
            <person name="Thiel V."/>
        </authorList>
    </citation>
    <scope>NUCLEOTIDE SEQUENCE</scope>
    <source>
        <strain evidence="11">DSM 17735</strain>
        <plasmid evidence="11">p1</plasmid>
    </source>
</reference>
<dbReference type="GO" id="GO:0003989">
    <property type="term" value="F:acetyl-CoA carboxylase activity"/>
    <property type="evidence" value="ECO:0007669"/>
    <property type="project" value="InterPro"/>
</dbReference>
<keyword evidence="11" id="KW-0614">Plasmid</keyword>
<keyword evidence="7 9" id="KW-0275">Fatty acid biosynthesis</keyword>
<comment type="function">
    <text evidence="1 9">This protein is a component of the acetyl coenzyme A carboxylase complex; first, biotin carboxylase catalyzes the carboxylation of the carrier protein and then the transcarboxylase transfers the carboxyl group to form malonyl-CoA.</text>
</comment>
<dbReference type="InterPro" id="IPR011053">
    <property type="entry name" value="Single_hybrid_motif"/>
</dbReference>
<evidence type="ECO:0000256" key="5">
    <source>
        <dbReference type="ARBA" id="ARBA00022832"/>
    </source>
</evidence>
<name>A0AAU7M049_9BURK</name>
<dbReference type="PANTHER" id="PTHR45266:SF3">
    <property type="entry name" value="OXALOACETATE DECARBOXYLASE ALPHA CHAIN"/>
    <property type="match status" value="1"/>
</dbReference>
<keyword evidence="11" id="KW-0436">Ligase</keyword>
<dbReference type="InterPro" id="IPR050709">
    <property type="entry name" value="Biotin_Carboxyl_Carrier/Decarb"/>
</dbReference>
<dbReference type="EMBL" id="CP157676">
    <property type="protein sequence ID" value="XBP72598.1"/>
    <property type="molecule type" value="Genomic_DNA"/>
</dbReference>
<keyword evidence="5 9" id="KW-0276">Fatty acid metabolism</keyword>
<evidence type="ECO:0000259" key="10">
    <source>
        <dbReference type="PROSITE" id="PS50968"/>
    </source>
</evidence>